<dbReference type="AlphaFoldDB" id="A0A1X7A5T0"/>
<keyword evidence="3" id="KW-0804">Transcription</keyword>
<dbReference type="CDD" id="cd07377">
    <property type="entry name" value="WHTH_GntR"/>
    <property type="match status" value="1"/>
</dbReference>
<accession>A0A1X7A5T0</accession>
<feature type="domain" description="HTH gntR-type" evidence="4">
    <location>
        <begin position="9"/>
        <end position="76"/>
    </location>
</feature>
<reference evidence="5 6" key="1">
    <citation type="submission" date="2017-03" db="EMBL/GenBank/DDBJ databases">
        <authorList>
            <person name="Afonso C.L."/>
            <person name="Miller P.J."/>
            <person name="Scott M.A."/>
            <person name="Spackman E."/>
            <person name="Goraichik I."/>
            <person name="Dimitrov K.M."/>
            <person name="Suarez D.L."/>
            <person name="Swayne D.E."/>
        </authorList>
    </citation>
    <scope>NUCLEOTIDE SEQUENCE [LARGE SCALE GENOMIC DNA]</scope>
    <source>
        <strain evidence="5 6">CECT 7751</strain>
    </source>
</reference>
<evidence type="ECO:0000256" key="3">
    <source>
        <dbReference type="ARBA" id="ARBA00023163"/>
    </source>
</evidence>
<dbReference type="RefSeq" id="WP_159457070.1">
    <property type="nucleotide sequence ID" value="NZ_FWFN01000009.1"/>
</dbReference>
<protein>
    <submittedName>
        <fullName evidence="5">Transcriptional regulator NanR</fullName>
    </submittedName>
</protein>
<dbReference type="InterPro" id="IPR000524">
    <property type="entry name" value="Tscrpt_reg_HTH_GntR"/>
</dbReference>
<organism evidence="5 6">
    <name type="scientific">Pseudooceanicola marinus</name>
    <dbReference type="NCBI Taxonomy" id="396013"/>
    <lineage>
        <taxon>Bacteria</taxon>
        <taxon>Pseudomonadati</taxon>
        <taxon>Pseudomonadota</taxon>
        <taxon>Alphaproteobacteria</taxon>
        <taxon>Rhodobacterales</taxon>
        <taxon>Paracoccaceae</taxon>
        <taxon>Pseudooceanicola</taxon>
    </lineage>
</organism>
<dbReference type="Proteomes" id="UP000193963">
    <property type="component" value="Unassembled WGS sequence"/>
</dbReference>
<dbReference type="SMART" id="SM00895">
    <property type="entry name" value="FCD"/>
    <property type="match status" value="1"/>
</dbReference>
<dbReference type="PROSITE" id="PS50949">
    <property type="entry name" value="HTH_GNTR"/>
    <property type="match status" value="1"/>
</dbReference>
<dbReference type="SMART" id="SM00345">
    <property type="entry name" value="HTH_GNTR"/>
    <property type="match status" value="1"/>
</dbReference>
<keyword evidence="1" id="KW-0805">Transcription regulation</keyword>
<dbReference type="OrthoDB" id="8638122at2"/>
<dbReference type="PANTHER" id="PTHR43537">
    <property type="entry name" value="TRANSCRIPTIONAL REGULATOR, GNTR FAMILY"/>
    <property type="match status" value="1"/>
</dbReference>
<dbReference type="Gene3D" id="1.10.10.10">
    <property type="entry name" value="Winged helix-like DNA-binding domain superfamily/Winged helix DNA-binding domain"/>
    <property type="match status" value="1"/>
</dbReference>
<dbReference type="Gene3D" id="1.20.120.530">
    <property type="entry name" value="GntR ligand-binding domain-like"/>
    <property type="match status" value="1"/>
</dbReference>
<dbReference type="InterPro" id="IPR008920">
    <property type="entry name" value="TF_FadR/GntR_C"/>
</dbReference>
<dbReference type="Pfam" id="PF00392">
    <property type="entry name" value="GntR"/>
    <property type="match status" value="1"/>
</dbReference>
<evidence type="ECO:0000313" key="5">
    <source>
        <dbReference type="EMBL" id="SLN70895.1"/>
    </source>
</evidence>
<evidence type="ECO:0000256" key="2">
    <source>
        <dbReference type="ARBA" id="ARBA00023125"/>
    </source>
</evidence>
<sequence length="224" mass="24739">MADDMPKQDLSSEGIAAALRGRILSGDYGLGQRLIEMDLAEEFGVGRGRVREAFRMLTGEGYLEFVANRGVLVRRYSRVELIEMGRVREVLEGLAARLAAERALTVVQRHDLEAAQARMDAAEVAGDLDAFGVENRAYHRLIEDLSGNVHASEFITRVRIPLIRVQMPWEEVAESVGRSNRGHRVITAAILAGAPEAAEVAMRTHVRDGNAHVARLPDEVFEGR</sequence>
<dbReference type="SUPFAM" id="SSF48008">
    <property type="entry name" value="GntR ligand-binding domain-like"/>
    <property type="match status" value="1"/>
</dbReference>
<proteinExistence type="predicted"/>
<gene>
    <name evidence="5" type="ORF">PSM7751_03775</name>
</gene>
<dbReference type="InterPro" id="IPR036390">
    <property type="entry name" value="WH_DNA-bd_sf"/>
</dbReference>
<dbReference type="PANTHER" id="PTHR43537:SF49">
    <property type="entry name" value="TRANSCRIPTIONAL REGULATORY PROTEIN"/>
    <property type="match status" value="1"/>
</dbReference>
<name>A0A1X7A5T0_9RHOB</name>
<evidence type="ECO:0000313" key="6">
    <source>
        <dbReference type="Proteomes" id="UP000193963"/>
    </source>
</evidence>
<dbReference type="GO" id="GO:0003700">
    <property type="term" value="F:DNA-binding transcription factor activity"/>
    <property type="evidence" value="ECO:0007669"/>
    <property type="project" value="InterPro"/>
</dbReference>
<dbReference type="InterPro" id="IPR011711">
    <property type="entry name" value="GntR_C"/>
</dbReference>
<keyword evidence="6" id="KW-1185">Reference proteome</keyword>
<evidence type="ECO:0000259" key="4">
    <source>
        <dbReference type="PROSITE" id="PS50949"/>
    </source>
</evidence>
<evidence type="ECO:0000256" key="1">
    <source>
        <dbReference type="ARBA" id="ARBA00023015"/>
    </source>
</evidence>
<dbReference type="InterPro" id="IPR036388">
    <property type="entry name" value="WH-like_DNA-bd_sf"/>
</dbReference>
<keyword evidence="2" id="KW-0238">DNA-binding</keyword>
<dbReference type="EMBL" id="FWFN01000009">
    <property type="protein sequence ID" value="SLN70895.1"/>
    <property type="molecule type" value="Genomic_DNA"/>
</dbReference>
<dbReference type="GO" id="GO:0003677">
    <property type="term" value="F:DNA binding"/>
    <property type="evidence" value="ECO:0007669"/>
    <property type="project" value="UniProtKB-KW"/>
</dbReference>
<dbReference type="Pfam" id="PF07729">
    <property type="entry name" value="FCD"/>
    <property type="match status" value="1"/>
</dbReference>
<dbReference type="SUPFAM" id="SSF46785">
    <property type="entry name" value="Winged helix' DNA-binding domain"/>
    <property type="match status" value="1"/>
</dbReference>